<keyword evidence="4 6" id="KW-1133">Transmembrane helix</keyword>
<organism evidence="8 9">
    <name type="scientific">Hydrogenovibrio marinus</name>
    <dbReference type="NCBI Taxonomy" id="28885"/>
    <lineage>
        <taxon>Bacteria</taxon>
        <taxon>Pseudomonadati</taxon>
        <taxon>Pseudomonadota</taxon>
        <taxon>Gammaproteobacteria</taxon>
        <taxon>Thiotrichales</taxon>
        <taxon>Piscirickettsiaceae</taxon>
        <taxon>Hydrogenovibrio</taxon>
    </lineage>
</organism>
<evidence type="ECO:0000256" key="4">
    <source>
        <dbReference type="ARBA" id="ARBA00022989"/>
    </source>
</evidence>
<dbReference type="EMBL" id="JMIU01000001">
    <property type="protein sequence ID" value="KDN96429.1"/>
    <property type="molecule type" value="Genomic_DNA"/>
</dbReference>
<evidence type="ECO:0000256" key="3">
    <source>
        <dbReference type="ARBA" id="ARBA00022692"/>
    </source>
</evidence>
<dbReference type="Pfam" id="PF00892">
    <property type="entry name" value="EamA"/>
    <property type="match status" value="2"/>
</dbReference>
<dbReference type="InterPro" id="IPR037185">
    <property type="entry name" value="EmrE-like"/>
</dbReference>
<evidence type="ECO:0000259" key="7">
    <source>
        <dbReference type="Pfam" id="PF00892"/>
    </source>
</evidence>
<evidence type="ECO:0000256" key="6">
    <source>
        <dbReference type="SAM" id="Phobius"/>
    </source>
</evidence>
<accession>A0A066ZVX2</accession>
<dbReference type="InterPro" id="IPR051258">
    <property type="entry name" value="Diverse_Substrate_Transporter"/>
</dbReference>
<comment type="caution">
    <text evidence="8">The sequence shown here is derived from an EMBL/GenBank/DDBJ whole genome shotgun (WGS) entry which is preliminary data.</text>
</comment>
<feature type="transmembrane region" description="Helical" evidence="6">
    <location>
        <begin position="155"/>
        <end position="174"/>
    </location>
</feature>
<keyword evidence="5 6" id="KW-0472">Membrane</keyword>
<reference evidence="8 9" key="1">
    <citation type="submission" date="2014-04" db="EMBL/GenBank/DDBJ databases">
        <title>Draft genome sequence of Hydrogenovibrio marinus MH-110, a model organism for aerobic H2 metabolism.</title>
        <authorList>
            <person name="Cha H.J."/>
            <person name="Jo B.H."/>
            <person name="Hwang B.H."/>
        </authorList>
    </citation>
    <scope>NUCLEOTIDE SEQUENCE [LARGE SCALE GENOMIC DNA]</scope>
    <source>
        <strain evidence="8 9">MH-110</strain>
    </source>
</reference>
<feature type="transmembrane region" description="Helical" evidence="6">
    <location>
        <begin position="255"/>
        <end position="274"/>
    </location>
</feature>
<evidence type="ECO:0000313" key="8">
    <source>
        <dbReference type="EMBL" id="KDN96429.1"/>
    </source>
</evidence>
<feature type="transmembrane region" description="Helical" evidence="6">
    <location>
        <begin position="123"/>
        <end position="143"/>
    </location>
</feature>
<keyword evidence="9" id="KW-1185">Reference proteome</keyword>
<feature type="transmembrane region" description="Helical" evidence="6">
    <location>
        <begin position="186"/>
        <end position="206"/>
    </location>
</feature>
<sequence>MNRTYLIGLGLLLTAPLIWGGMFSVANLVMPTVDPFTITAIRYGVGAPIFILILLMLEGRSKVNFEGRSWRLFFYGTLGFAGFNMLAYIGLNDSSPEHAAIILALMPMITVLVTWLRKGQRPATFTLTTVGIAFLGVFLVVTNGSPELAFEKGEVSGDLLLLIAALCWVIYTLGAADFPSWSALRYTAMSSILGTVSIFVITAGLALNGNIHLPTFSVIASFGWEFFYLVILGAVVAVLSWNAGIRIIGPLNGVLFINLVPVTAFVIGVLQGHLFTQDELIGALLVVLALIANNLYSRRRIEPEPIPIPLDRAMVKID</sequence>
<evidence type="ECO:0000256" key="5">
    <source>
        <dbReference type="ARBA" id="ARBA00023136"/>
    </source>
</evidence>
<dbReference type="GO" id="GO:0005886">
    <property type="term" value="C:plasma membrane"/>
    <property type="evidence" value="ECO:0007669"/>
    <property type="project" value="UniProtKB-SubCell"/>
</dbReference>
<dbReference type="InterPro" id="IPR000620">
    <property type="entry name" value="EamA_dom"/>
</dbReference>
<evidence type="ECO:0000256" key="1">
    <source>
        <dbReference type="ARBA" id="ARBA00004651"/>
    </source>
</evidence>
<dbReference type="Proteomes" id="UP000027341">
    <property type="component" value="Unassembled WGS sequence"/>
</dbReference>
<feature type="transmembrane region" description="Helical" evidence="6">
    <location>
        <begin position="36"/>
        <end position="57"/>
    </location>
</feature>
<dbReference type="STRING" id="28885.EI16_09175"/>
<dbReference type="PANTHER" id="PTHR42920:SF14">
    <property type="entry name" value="TRANSPORTER, DRUG_METABOLITE EXPORTER FAMILY"/>
    <property type="match status" value="1"/>
</dbReference>
<dbReference type="RefSeq" id="WP_029912568.1">
    <property type="nucleotide sequence ID" value="NZ_AP020335.1"/>
</dbReference>
<evidence type="ECO:0000256" key="2">
    <source>
        <dbReference type="ARBA" id="ARBA00022475"/>
    </source>
</evidence>
<comment type="subcellular location">
    <subcellularLocation>
        <location evidence="1">Cell membrane</location>
        <topology evidence="1">Multi-pass membrane protein</topology>
    </subcellularLocation>
</comment>
<name>A0A066ZVX2_HYDMR</name>
<keyword evidence="2" id="KW-1003">Cell membrane</keyword>
<evidence type="ECO:0000313" key="9">
    <source>
        <dbReference type="Proteomes" id="UP000027341"/>
    </source>
</evidence>
<feature type="transmembrane region" description="Helical" evidence="6">
    <location>
        <begin position="226"/>
        <end position="243"/>
    </location>
</feature>
<dbReference type="AlphaFoldDB" id="A0A066ZVX2"/>
<dbReference type="SUPFAM" id="SSF103481">
    <property type="entry name" value="Multidrug resistance efflux transporter EmrE"/>
    <property type="match status" value="1"/>
</dbReference>
<proteinExistence type="predicted"/>
<dbReference type="PANTHER" id="PTHR42920">
    <property type="entry name" value="OS03G0707200 PROTEIN-RELATED"/>
    <property type="match status" value="1"/>
</dbReference>
<feature type="domain" description="EamA" evidence="7">
    <location>
        <begin position="7"/>
        <end position="142"/>
    </location>
</feature>
<feature type="transmembrane region" description="Helical" evidence="6">
    <location>
        <begin position="97"/>
        <end position="116"/>
    </location>
</feature>
<feature type="transmembrane region" description="Helical" evidence="6">
    <location>
        <begin position="69"/>
        <end position="91"/>
    </location>
</feature>
<protein>
    <submittedName>
        <fullName evidence="8">Transporter</fullName>
    </submittedName>
</protein>
<feature type="domain" description="EamA" evidence="7">
    <location>
        <begin position="156"/>
        <end position="292"/>
    </location>
</feature>
<gene>
    <name evidence="8" type="ORF">EI16_09175</name>
</gene>
<feature type="transmembrane region" description="Helical" evidence="6">
    <location>
        <begin position="280"/>
        <end position="296"/>
    </location>
</feature>
<keyword evidence="3 6" id="KW-0812">Transmembrane</keyword>